<dbReference type="InterPro" id="IPR029058">
    <property type="entry name" value="AB_hydrolase_fold"/>
</dbReference>
<feature type="active site" evidence="3">
    <location>
        <position position="344"/>
    </location>
</feature>
<evidence type="ECO:0000256" key="4">
    <source>
        <dbReference type="SAM" id="SignalP"/>
    </source>
</evidence>
<name>A0A8B7ZB75_ACAPL</name>
<gene>
    <name evidence="7" type="primary">LOC110985391</name>
</gene>
<dbReference type="OrthoDB" id="408631at2759"/>
<feature type="chain" id="PRO_5034907919" evidence="4">
    <location>
        <begin position="18"/>
        <end position="406"/>
    </location>
</feature>
<dbReference type="OMA" id="PKHMARW"/>
<dbReference type="RefSeq" id="XP_022102070.1">
    <property type="nucleotide sequence ID" value="XM_022246378.1"/>
</dbReference>
<dbReference type="AlphaFoldDB" id="A0A8B7ZB75"/>
<keyword evidence="6" id="KW-1185">Reference proteome</keyword>
<accession>A0A8B7ZB75</accession>
<evidence type="ECO:0000259" key="5">
    <source>
        <dbReference type="Pfam" id="PF07859"/>
    </source>
</evidence>
<reference evidence="7" key="1">
    <citation type="submission" date="2025-08" db="UniProtKB">
        <authorList>
            <consortium name="RefSeq"/>
        </authorList>
    </citation>
    <scope>IDENTIFICATION</scope>
</reference>
<dbReference type="InterPro" id="IPR050300">
    <property type="entry name" value="GDXG_lipolytic_enzyme"/>
</dbReference>
<dbReference type="PANTHER" id="PTHR48081:SF8">
    <property type="entry name" value="ALPHA_BETA HYDROLASE FOLD-3 DOMAIN-CONTAINING PROTEIN-RELATED"/>
    <property type="match status" value="1"/>
</dbReference>
<dbReference type="InterPro" id="IPR017157">
    <property type="entry name" value="Arylacetamide_deacetylase"/>
</dbReference>
<dbReference type="GeneID" id="110985391"/>
<evidence type="ECO:0000313" key="7">
    <source>
        <dbReference type="RefSeq" id="XP_022102070.1"/>
    </source>
</evidence>
<evidence type="ECO:0000256" key="3">
    <source>
        <dbReference type="PIRSR" id="PIRSR037251-1"/>
    </source>
</evidence>
<dbReference type="Pfam" id="PF07859">
    <property type="entry name" value="Abhydrolase_3"/>
    <property type="match status" value="2"/>
</dbReference>
<dbReference type="SUPFAM" id="SSF53474">
    <property type="entry name" value="alpha/beta-Hydrolases"/>
    <property type="match status" value="1"/>
</dbReference>
<dbReference type="KEGG" id="aplc:110985391"/>
<keyword evidence="4" id="KW-0732">Signal</keyword>
<comment type="similarity">
    <text evidence="1">Belongs to the 'GDXG' lipolytic enzyme family.</text>
</comment>
<evidence type="ECO:0000256" key="2">
    <source>
        <dbReference type="ARBA" id="ARBA00022801"/>
    </source>
</evidence>
<dbReference type="GO" id="GO:0052689">
    <property type="term" value="F:carboxylic ester hydrolase activity"/>
    <property type="evidence" value="ECO:0007669"/>
    <property type="project" value="InterPro"/>
</dbReference>
<feature type="active site" evidence="3">
    <location>
        <position position="183"/>
    </location>
</feature>
<proteinExistence type="inferred from homology"/>
<feature type="signal peptide" evidence="4">
    <location>
        <begin position="1"/>
        <end position="17"/>
    </location>
</feature>
<dbReference type="Gene3D" id="3.40.50.1820">
    <property type="entry name" value="alpha/beta hydrolase"/>
    <property type="match status" value="1"/>
</dbReference>
<sequence>MTRIVLAALVVVVAVVAYIVLEPVPDDVGDSPWTVKLFSLRRSLKPYIKWWTPSGLDQWLDETTRASLQEGGPKVPYWEAVFDRVPVRIFADESAEGKTGKRPAIVYYHGGGFIRGNLDTHHPITAMLAKGLDAVVISVDYLLSPKYRFPAAIDDCTAATVWFLKHLDGYNVDPSRVALMGDSAGGNLAAAVSQRFTFDRQYRDLPKIRLQVLLYPCLQAFDFHTPSYQQYGDYTTLLLDRATMTFMWDSYLHGKKGSSWKAMLINNHTSAAAKRSPLVQKCLSHDLIPAGFKQTGYKAHSTDFGDEGIYDEIKGVLLNPDYAPLMRENLKGLPEAYILTAKYDILRDDGIMYAKRLEKAGVHVTWKHYEKGFHGMFTSSESLPVPSTPPGRQSVSDFLQFARKKL</sequence>
<dbReference type="PANTHER" id="PTHR48081">
    <property type="entry name" value="AB HYDROLASE SUPERFAMILY PROTEIN C4A8.06C"/>
    <property type="match status" value="1"/>
</dbReference>
<evidence type="ECO:0000256" key="1">
    <source>
        <dbReference type="ARBA" id="ARBA00010515"/>
    </source>
</evidence>
<protein>
    <submittedName>
        <fullName evidence="7">Arylacetamide deacetylase-like 3</fullName>
    </submittedName>
</protein>
<dbReference type="InterPro" id="IPR013094">
    <property type="entry name" value="AB_hydrolase_3"/>
</dbReference>
<dbReference type="GO" id="GO:0016020">
    <property type="term" value="C:membrane"/>
    <property type="evidence" value="ECO:0007669"/>
    <property type="project" value="InterPro"/>
</dbReference>
<feature type="domain" description="Alpha/beta hydrolase fold-3" evidence="5">
    <location>
        <begin position="319"/>
        <end position="377"/>
    </location>
</feature>
<evidence type="ECO:0000313" key="6">
    <source>
        <dbReference type="Proteomes" id="UP000694845"/>
    </source>
</evidence>
<dbReference type="PIRSF" id="PIRSF037251">
    <property type="entry name" value="Arylacetamide_deacetylase"/>
    <property type="match status" value="1"/>
</dbReference>
<feature type="active site" evidence="3">
    <location>
        <position position="374"/>
    </location>
</feature>
<dbReference type="Proteomes" id="UP000694845">
    <property type="component" value="Unplaced"/>
</dbReference>
<keyword evidence="2" id="KW-0378">Hydrolase</keyword>
<organism evidence="6 7">
    <name type="scientific">Acanthaster planci</name>
    <name type="common">Crown-of-thorns starfish</name>
    <dbReference type="NCBI Taxonomy" id="133434"/>
    <lineage>
        <taxon>Eukaryota</taxon>
        <taxon>Metazoa</taxon>
        <taxon>Echinodermata</taxon>
        <taxon>Eleutherozoa</taxon>
        <taxon>Asterozoa</taxon>
        <taxon>Asteroidea</taxon>
        <taxon>Valvatacea</taxon>
        <taxon>Valvatida</taxon>
        <taxon>Acanthasteridae</taxon>
        <taxon>Acanthaster</taxon>
    </lineage>
</organism>
<feature type="domain" description="Alpha/beta hydrolase fold-3" evidence="5">
    <location>
        <begin position="105"/>
        <end position="266"/>
    </location>
</feature>